<keyword evidence="3" id="KW-1185">Reference proteome</keyword>
<dbReference type="Proteomes" id="UP000006048">
    <property type="component" value="Chromosome"/>
</dbReference>
<gene>
    <name evidence="2" type="ordered locus">Turpa_1418</name>
</gene>
<evidence type="ECO:0000313" key="3">
    <source>
        <dbReference type="Proteomes" id="UP000006048"/>
    </source>
</evidence>
<feature type="chain" id="PRO_5003686448" evidence="1">
    <location>
        <begin position="26"/>
        <end position="105"/>
    </location>
</feature>
<sequence>MKRFRVILSALVVILAIDASDEVPAASLVTELYTRALLAESFAGAQIENVLLGDPEAHAGVYRYSSEFTVREKGKTKHCEDWHFRIKKAQRTWYVSEIAKGRCSG</sequence>
<dbReference type="HOGENOM" id="CLU_2235407_0_0_12"/>
<organism evidence="2 3">
    <name type="scientific">Turneriella parva (strain ATCC BAA-1111 / DSM 21527 / NCTC 11395 / H)</name>
    <name type="common">Leptospira parva</name>
    <dbReference type="NCBI Taxonomy" id="869212"/>
    <lineage>
        <taxon>Bacteria</taxon>
        <taxon>Pseudomonadati</taxon>
        <taxon>Spirochaetota</taxon>
        <taxon>Spirochaetia</taxon>
        <taxon>Leptospirales</taxon>
        <taxon>Leptospiraceae</taxon>
        <taxon>Turneriella</taxon>
    </lineage>
</organism>
<dbReference type="RefSeq" id="WP_014802580.1">
    <property type="nucleotide sequence ID" value="NC_018020.1"/>
</dbReference>
<proteinExistence type="predicted"/>
<dbReference type="STRING" id="869212.Turpa_1418"/>
<dbReference type="KEGG" id="tpx:Turpa_1418"/>
<evidence type="ECO:0000313" key="2">
    <source>
        <dbReference type="EMBL" id="AFM12066.1"/>
    </source>
</evidence>
<dbReference type="AlphaFoldDB" id="I4B459"/>
<name>I4B459_TURPD</name>
<accession>I4B459</accession>
<feature type="signal peptide" evidence="1">
    <location>
        <begin position="1"/>
        <end position="25"/>
    </location>
</feature>
<reference evidence="2 3" key="1">
    <citation type="submission" date="2012-06" db="EMBL/GenBank/DDBJ databases">
        <title>The complete chromosome of genome of Turneriella parva DSM 21527.</title>
        <authorList>
            <consortium name="US DOE Joint Genome Institute (JGI-PGF)"/>
            <person name="Lucas S."/>
            <person name="Han J."/>
            <person name="Lapidus A."/>
            <person name="Bruce D."/>
            <person name="Goodwin L."/>
            <person name="Pitluck S."/>
            <person name="Peters L."/>
            <person name="Kyrpides N."/>
            <person name="Mavromatis K."/>
            <person name="Ivanova N."/>
            <person name="Mikhailova N."/>
            <person name="Chertkov O."/>
            <person name="Detter J.C."/>
            <person name="Tapia R."/>
            <person name="Han C."/>
            <person name="Land M."/>
            <person name="Hauser L."/>
            <person name="Markowitz V."/>
            <person name="Cheng J.-F."/>
            <person name="Hugenholtz P."/>
            <person name="Woyke T."/>
            <person name="Wu D."/>
            <person name="Gronow S."/>
            <person name="Wellnitz S."/>
            <person name="Brambilla E."/>
            <person name="Klenk H.-P."/>
            <person name="Eisen J.A."/>
        </authorList>
    </citation>
    <scope>NUCLEOTIDE SEQUENCE [LARGE SCALE GENOMIC DNA]</scope>
    <source>
        <strain evidence="3">ATCC BAA-1111 / DSM 21527 / NCTC 11395 / H</strain>
    </source>
</reference>
<protein>
    <submittedName>
        <fullName evidence="2">Uncharacterized protein</fullName>
    </submittedName>
</protein>
<dbReference type="EMBL" id="CP002959">
    <property type="protein sequence ID" value="AFM12066.1"/>
    <property type="molecule type" value="Genomic_DNA"/>
</dbReference>
<evidence type="ECO:0000256" key="1">
    <source>
        <dbReference type="SAM" id="SignalP"/>
    </source>
</evidence>
<keyword evidence="1" id="KW-0732">Signal</keyword>